<dbReference type="AlphaFoldDB" id="W9ZFC3"/>
<dbReference type="EMBL" id="JH659350">
    <property type="protein sequence ID" value="EXK27272.1"/>
    <property type="molecule type" value="Genomic_DNA"/>
</dbReference>
<evidence type="ECO:0000313" key="3">
    <source>
        <dbReference type="EMBL" id="EXK27272.1"/>
    </source>
</evidence>
<dbReference type="Pfam" id="PF22893">
    <property type="entry name" value="ULD_2"/>
    <property type="match status" value="1"/>
</dbReference>
<feature type="region of interest" description="Disordered" evidence="1">
    <location>
        <begin position="402"/>
        <end position="424"/>
    </location>
</feature>
<feature type="region of interest" description="Disordered" evidence="1">
    <location>
        <begin position="1"/>
        <end position="20"/>
    </location>
</feature>
<feature type="region of interest" description="Disordered" evidence="1">
    <location>
        <begin position="273"/>
        <end position="300"/>
    </location>
</feature>
<feature type="domain" description="Ubiquitin-like" evidence="2">
    <location>
        <begin position="102"/>
        <end position="181"/>
    </location>
</feature>
<dbReference type="PANTHER" id="PTHR38886">
    <property type="entry name" value="SESA DOMAIN-CONTAINING PROTEIN"/>
    <property type="match status" value="1"/>
</dbReference>
<feature type="compositionally biased region" description="Polar residues" evidence="1">
    <location>
        <begin position="361"/>
        <end position="375"/>
    </location>
</feature>
<evidence type="ECO:0000259" key="2">
    <source>
        <dbReference type="Pfam" id="PF22893"/>
    </source>
</evidence>
<dbReference type="Proteomes" id="UP000030703">
    <property type="component" value="Unassembled WGS sequence"/>
</dbReference>
<evidence type="ECO:0000256" key="1">
    <source>
        <dbReference type="SAM" id="MobiDB-lite"/>
    </source>
</evidence>
<accession>W9ZFC3</accession>
<feature type="compositionally biased region" description="Basic and acidic residues" evidence="1">
    <location>
        <begin position="351"/>
        <end position="360"/>
    </location>
</feature>
<sequence>MHHDAQNVTRSDYDRNHDTLIRERSDGEIRTAAMVHQSAASIKGYLGLLGRRIITKLDLVSQLGANLKRSTGHIIAMMTAITGDLSSIRTVIMRLDRGPSDEHFVLEDITGRTFPIHLKTITSWEAFEFILNQRFKGKKGARRVQRKLYSLQEDITHREVDWSMPWESAFLPYQRVNMSLMCKEAEAEITGEKAGSSCPFCHTPSDGETGVEVECQKCKRFFTRVVEVDNDESLPSAPTALHGETSCSVRLKRRRGPENADCEDIETCDKCHQPKRRKAQMGPKRKRGSSGSDSDSDDGDVQGLVRVHIISKRRRTGKPQVPFQAIQVESFDQLAKRFLGQSSVRGEYTERIEQGSHSKTDTAQPSHSGSTTYINSRHWHNPSLGLMGRRLQRPYRLPKTNQYHNRRRKIPLIRTMPDRSKSTK</sequence>
<organism evidence="3">
    <name type="scientific">Fusarium oxysporum f. sp. melonis 26406</name>
    <dbReference type="NCBI Taxonomy" id="1089452"/>
    <lineage>
        <taxon>Eukaryota</taxon>
        <taxon>Fungi</taxon>
        <taxon>Dikarya</taxon>
        <taxon>Ascomycota</taxon>
        <taxon>Pezizomycotina</taxon>
        <taxon>Sordariomycetes</taxon>
        <taxon>Hypocreomycetidae</taxon>
        <taxon>Hypocreales</taxon>
        <taxon>Nectriaceae</taxon>
        <taxon>Fusarium</taxon>
        <taxon>Fusarium oxysporum species complex</taxon>
    </lineage>
</organism>
<reference evidence="3" key="2">
    <citation type="submission" date="2012-05" db="EMBL/GenBank/DDBJ databases">
        <title>Annotation of the Genome Sequence of Fusarium oxysporum f. sp. melonis 26406.</title>
        <authorList>
            <consortium name="The Broad Institute Genomics Platform"/>
            <person name="Ma L.-J."/>
            <person name="Corby-Kistler H."/>
            <person name="Broz K."/>
            <person name="Gale L.R."/>
            <person name="Jonkers W."/>
            <person name="O'Donnell K."/>
            <person name="Ploetz R."/>
            <person name="Steinberg C."/>
            <person name="Schwartz D.C."/>
            <person name="VanEtten H."/>
            <person name="Zhou S."/>
            <person name="Young S.K."/>
            <person name="Zeng Q."/>
            <person name="Gargeya S."/>
            <person name="Fitzgerald M."/>
            <person name="Abouelleil A."/>
            <person name="Alvarado L."/>
            <person name="Chapman S.B."/>
            <person name="Gainer-Dewar J."/>
            <person name="Goldberg J."/>
            <person name="Griggs A."/>
            <person name="Gujja S."/>
            <person name="Hansen M."/>
            <person name="Howarth C."/>
            <person name="Imamovic A."/>
            <person name="Ireland A."/>
            <person name="Larimer J."/>
            <person name="McCowan C."/>
            <person name="Murphy C."/>
            <person name="Pearson M."/>
            <person name="Poon T.W."/>
            <person name="Priest M."/>
            <person name="Roberts A."/>
            <person name="Saif S."/>
            <person name="Shea T."/>
            <person name="Sykes S."/>
            <person name="Wortman J."/>
            <person name="Nusbaum C."/>
            <person name="Birren B."/>
        </authorList>
    </citation>
    <scope>NUCLEOTIDE SEQUENCE</scope>
    <source>
        <strain evidence="3">26406</strain>
    </source>
</reference>
<dbReference type="VEuPathDB" id="FungiDB:FOMG_16093"/>
<dbReference type="InterPro" id="IPR054464">
    <property type="entry name" value="ULD_fung"/>
</dbReference>
<protein>
    <recommendedName>
        <fullName evidence="2">Ubiquitin-like domain-containing protein</fullName>
    </recommendedName>
</protein>
<gene>
    <name evidence="3" type="ORF">FOMG_16093</name>
</gene>
<proteinExistence type="predicted"/>
<feature type="region of interest" description="Disordered" evidence="1">
    <location>
        <begin position="351"/>
        <end position="386"/>
    </location>
</feature>
<feature type="compositionally biased region" description="Basic residues" evidence="1">
    <location>
        <begin position="273"/>
        <end position="288"/>
    </location>
</feature>
<dbReference type="PANTHER" id="PTHR38886:SF1">
    <property type="entry name" value="NACHT-NTPASE AND P-LOOP NTPASES N-TERMINAL DOMAIN-CONTAINING PROTEIN"/>
    <property type="match status" value="1"/>
</dbReference>
<name>W9ZFC3_FUSOX</name>
<reference evidence="3" key="1">
    <citation type="submission" date="2012-04" db="EMBL/GenBank/DDBJ databases">
        <title>The Genome Sequence of Fusarium oxysporum melonis.</title>
        <authorList>
            <consortium name="The Broad Institute Genome Sequencing Platform"/>
            <person name="Ma L.-J."/>
            <person name="Gale L.R."/>
            <person name="Schwartz D.C."/>
            <person name="Zhou S."/>
            <person name="Corby-Kistler H."/>
            <person name="Young S.K."/>
            <person name="Zeng Q."/>
            <person name="Gargeya S."/>
            <person name="Fitzgerald M."/>
            <person name="Haas B."/>
            <person name="Abouelleil A."/>
            <person name="Alvarado L."/>
            <person name="Arachchi H.M."/>
            <person name="Berlin A."/>
            <person name="Brown A."/>
            <person name="Chapman S.B."/>
            <person name="Chen Z."/>
            <person name="Dunbar C."/>
            <person name="Freedman E."/>
            <person name="Gearin G."/>
            <person name="Goldberg J."/>
            <person name="Griggs A."/>
            <person name="Gujja S."/>
            <person name="Heiman D."/>
            <person name="Howarth C."/>
            <person name="Larson L."/>
            <person name="Lui A."/>
            <person name="MacDonald P.J.P."/>
            <person name="Montmayeur A."/>
            <person name="Murphy C."/>
            <person name="Neiman D."/>
            <person name="Pearson M."/>
            <person name="Priest M."/>
            <person name="Roberts A."/>
            <person name="Saif S."/>
            <person name="Shea T."/>
            <person name="Shenoy N."/>
            <person name="Sisk P."/>
            <person name="Stolte C."/>
            <person name="Sykes S."/>
            <person name="Wortman J."/>
            <person name="Nusbaum C."/>
            <person name="Birren B."/>
        </authorList>
    </citation>
    <scope>NUCLEOTIDE SEQUENCE</scope>
    <source>
        <strain evidence="3">26406</strain>
    </source>
</reference>